<gene>
    <name evidence="6" type="ORF">SAMN05444170_4709</name>
</gene>
<dbReference type="OrthoDB" id="5292901at2"/>
<dbReference type="Proteomes" id="UP000184096">
    <property type="component" value="Chromosome I"/>
</dbReference>
<proteinExistence type="predicted"/>
<dbReference type="PANTHER" id="PTHR30055:SF146">
    <property type="entry name" value="HTH-TYPE TRANSCRIPTIONAL DUAL REGULATOR CECR"/>
    <property type="match status" value="1"/>
</dbReference>
<dbReference type="PANTHER" id="PTHR30055">
    <property type="entry name" value="HTH-TYPE TRANSCRIPTIONAL REGULATOR RUTR"/>
    <property type="match status" value="1"/>
</dbReference>
<feature type="DNA-binding region" description="H-T-H motif" evidence="4">
    <location>
        <begin position="43"/>
        <end position="62"/>
    </location>
</feature>
<keyword evidence="3" id="KW-0804">Transcription</keyword>
<evidence type="ECO:0000256" key="4">
    <source>
        <dbReference type="PROSITE-ProRule" id="PRU00335"/>
    </source>
</evidence>
<evidence type="ECO:0000259" key="5">
    <source>
        <dbReference type="PROSITE" id="PS50977"/>
    </source>
</evidence>
<dbReference type="PROSITE" id="PS50977">
    <property type="entry name" value="HTH_TETR_2"/>
    <property type="match status" value="1"/>
</dbReference>
<dbReference type="EMBL" id="LT670849">
    <property type="protein sequence ID" value="SHN81394.1"/>
    <property type="molecule type" value="Genomic_DNA"/>
</dbReference>
<keyword evidence="7" id="KW-1185">Reference proteome</keyword>
<name>A0A1M7UEM0_9BRAD</name>
<feature type="domain" description="HTH tetR-type" evidence="5">
    <location>
        <begin position="20"/>
        <end position="80"/>
    </location>
</feature>
<dbReference type="PRINTS" id="PR00455">
    <property type="entry name" value="HTHTETR"/>
</dbReference>
<dbReference type="InterPro" id="IPR001647">
    <property type="entry name" value="HTH_TetR"/>
</dbReference>
<keyword evidence="1" id="KW-0805">Transcription regulation</keyword>
<dbReference type="FunFam" id="1.10.10.60:FF:000141">
    <property type="entry name" value="TetR family transcriptional regulator"/>
    <property type="match status" value="1"/>
</dbReference>
<dbReference type="SUPFAM" id="SSF48498">
    <property type="entry name" value="Tetracyclin repressor-like, C-terminal domain"/>
    <property type="match status" value="1"/>
</dbReference>
<evidence type="ECO:0000256" key="2">
    <source>
        <dbReference type="ARBA" id="ARBA00023125"/>
    </source>
</evidence>
<dbReference type="SUPFAM" id="SSF46689">
    <property type="entry name" value="Homeodomain-like"/>
    <property type="match status" value="1"/>
</dbReference>
<dbReference type="InterPro" id="IPR039536">
    <property type="entry name" value="TetR_C_Proteobacteria"/>
</dbReference>
<dbReference type="Pfam" id="PF14246">
    <property type="entry name" value="TetR_C_7"/>
    <property type="match status" value="1"/>
</dbReference>
<evidence type="ECO:0000313" key="6">
    <source>
        <dbReference type="EMBL" id="SHN81394.1"/>
    </source>
</evidence>
<dbReference type="InterPro" id="IPR050109">
    <property type="entry name" value="HTH-type_TetR-like_transc_reg"/>
</dbReference>
<sequence length="221" mass="24152">MQSAPAMPKEAVIRKVPRGERRREELIDVAEKIFLARGFPETTMQMIAEAAGASKETLYRHFESKELLFAEIVSRKARAISGPDGAIARGGSAEVVLSALGTSLLTTVCTGQGAFLFRTVVAEAARTPELGDLFFERGPGATVDRLTQYLKDATKRGELHCDDPAVAARLFLGAVAAQFHLRRLLQSNWKPPAASEIDRHVTAAVSMFLKEFGPQRTGDRR</sequence>
<dbReference type="InterPro" id="IPR036271">
    <property type="entry name" value="Tet_transcr_reg_TetR-rel_C_sf"/>
</dbReference>
<evidence type="ECO:0000256" key="1">
    <source>
        <dbReference type="ARBA" id="ARBA00023015"/>
    </source>
</evidence>
<evidence type="ECO:0000256" key="3">
    <source>
        <dbReference type="ARBA" id="ARBA00023163"/>
    </source>
</evidence>
<reference evidence="7" key="1">
    <citation type="submission" date="2016-11" db="EMBL/GenBank/DDBJ databases">
        <authorList>
            <person name="Varghese N."/>
            <person name="Submissions S."/>
        </authorList>
    </citation>
    <scope>NUCLEOTIDE SEQUENCE [LARGE SCALE GENOMIC DNA]</scope>
    <source>
        <strain evidence="7">GAS401</strain>
    </source>
</reference>
<accession>A0A1M7UEM0</accession>
<dbReference type="GO" id="GO:0000976">
    <property type="term" value="F:transcription cis-regulatory region binding"/>
    <property type="evidence" value="ECO:0007669"/>
    <property type="project" value="TreeGrafter"/>
</dbReference>
<keyword evidence="2 4" id="KW-0238">DNA-binding</keyword>
<dbReference type="AlphaFoldDB" id="A0A1M7UEM0"/>
<dbReference type="Gene3D" id="1.10.10.60">
    <property type="entry name" value="Homeodomain-like"/>
    <property type="match status" value="1"/>
</dbReference>
<dbReference type="InterPro" id="IPR009057">
    <property type="entry name" value="Homeodomain-like_sf"/>
</dbReference>
<protein>
    <submittedName>
        <fullName evidence="6">Transcriptional regulator, TetR family</fullName>
    </submittedName>
</protein>
<dbReference type="GO" id="GO:0003700">
    <property type="term" value="F:DNA-binding transcription factor activity"/>
    <property type="evidence" value="ECO:0007669"/>
    <property type="project" value="TreeGrafter"/>
</dbReference>
<evidence type="ECO:0000313" key="7">
    <source>
        <dbReference type="Proteomes" id="UP000184096"/>
    </source>
</evidence>
<organism evidence="6 7">
    <name type="scientific">Bradyrhizobium erythrophlei</name>
    <dbReference type="NCBI Taxonomy" id="1437360"/>
    <lineage>
        <taxon>Bacteria</taxon>
        <taxon>Pseudomonadati</taxon>
        <taxon>Pseudomonadota</taxon>
        <taxon>Alphaproteobacteria</taxon>
        <taxon>Hyphomicrobiales</taxon>
        <taxon>Nitrobacteraceae</taxon>
        <taxon>Bradyrhizobium</taxon>
    </lineage>
</organism>
<dbReference type="Pfam" id="PF00440">
    <property type="entry name" value="TetR_N"/>
    <property type="match status" value="1"/>
</dbReference>
<dbReference type="Gene3D" id="1.10.357.10">
    <property type="entry name" value="Tetracycline Repressor, domain 2"/>
    <property type="match status" value="1"/>
</dbReference>